<evidence type="ECO:0000313" key="2">
    <source>
        <dbReference type="EMBL" id="EPS38939.1"/>
    </source>
</evidence>
<dbReference type="OMA" id="RCARANI"/>
<organism evidence="2 3">
    <name type="scientific">Dactylellina haptotyla (strain CBS 200.50)</name>
    <name type="common">Nematode-trapping fungus</name>
    <name type="synonym">Monacrosporium haptotylum</name>
    <dbReference type="NCBI Taxonomy" id="1284197"/>
    <lineage>
        <taxon>Eukaryota</taxon>
        <taxon>Fungi</taxon>
        <taxon>Dikarya</taxon>
        <taxon>Ascomycota</taxon>
        <taxon>Pezizomycotina</taxon>
        <taxon>Orbiliomycetes</taxon>
        <taxon>Orbiliales</taxon>
        <taxon>Orbiliaceae</taxon>
        <taxon>Dactylellina</taxon>
    </lineage>
</organism>
<dbReference type="EMBL" id="AQGS01000514">
    <property type="protein sequence ID" value="EPS38939.1"/>
    <property type="molecule type" value="Genomic_DNA"/>
</dbReference>
<evidence type="ECO:0000313" key="3">
    <source>
        <dbReference type="Proteomes" id="UP000015100"/>
    </source>
</evidence>
<comment type="caution">
    <text evidence="2">The sequence shown here is derived from an EMBL/GenBank/DDBJ whole genome shotgun (WGS) entry which is preliminary data.</text>
</comment>
<feature type="domain" description="Tautomerase cis-CaaD-like" evidence="1">
    <location>
        <begin position="1"/>
        <end position="93"/>
    </location>
</feature>
<dbReference type="Gene3D" id="3.30.429.10">
    <property type="entry name" value="Macrophage Migration Inhibitory Factor"/>
    <property type="match status" value="1"/>
</dbReference>
<gene>
    <name evidence="2" type="ORF">H072_7309</name>
</gene>
<dbReference type="Pfam" id="PF14832">
    <property type="entry name" value="Tautomerase_3"/>
    <property type="match status" value="1"/>
</dbReference>
<keyword evidence="3" id="KW-1185">Reference proteome</keyword>
<reference evidence="3" key="2">
    <citation type="submission" date="2013-04" db="EMBL/GenBank/DDBJ databases">
        <title>Genomic mechanisms accounting for the adaptation to parasitism in nematode-trapping fungi.</title>
        <authorList>
            <person name="Ahren D.G."/>
        </authorList>
    </citation>
    <scope>NUCLEOTIDE SEQUENCE [LARGE SCALE GENOMIC DNA]</scope>
    <source>
        <strain evidence="3">CBS 200.50</strain>
    </source>
</reference>
<evidence type="ECO:0000259" key="1">
    <source>
        <dbReference type="Pfam" id="PF14832"/>
    </source>
</evidence>
<accession>S8A7Y2</accession>
<reference evidence="2 3" key="1">
    <citation type="journal article" date="2013" name="PLoS Genet.">
        <title>Genomic mechanisms accounting for the adaptation to parasitism in nematode-trapping fungi.</title>
        <authorList>
            <person name="Meerupati T."/>
            <person name="Andersson K.M."/>
            <person name="Friman E."/>
            <person name="Kumar D."/>
            <person name="Tunlid A."/>
            <person name="Ahren D."/>
        </authorList>
    </citation>
    <scope>NUCLEOTIDE SEQUENCE [LARGE SCALE GENOMIC DNA]</scope>
    <source>
        <strain evidence="2 3">CBS 200.50</strain>
    </source>
</reference>
<dbReference type="AlphaFoldDB" id="S8A7Y2"/>
<dbReference type="HOGENOM" id="CLU_088298_1_0_1"/>
<protein>
    <recommendedName>
        <fullName evidence="1">Tautomerase cis-CaaD-like domain-containing protein</fullName>
    </recommendedName>
</protein>
<dbReference type="eggNOG" id="ENOG502S7I7">
    <property type="taxonomic scope" value="Eukaryota"/>
</dbReference>
<name>S8A7Y2_DACHA</name>
<dbReference type="InterPro" id="IPR028116">
    <property type="entry name" value="Cis-CaaD-like"/>
</dbReference>
<dbReference type="Proteomes" id="UP000015100">
    <property type="component" value="Unassembled WGS sequence"/>
</dbReference>
<dbReference type="OrthoDB" id="9981319at2759"/>
<proteinExistence type="predicted"/>
<dbReference type="InterPro" id="IPR014347">
    <property type="entry name" value="Tautomerase/MIF_sf"/>
</dbReference>
<sequence>MPFYQVFHSIDLSPEQKDALAIVITNAHSGSTGALKMFVNIEFYHNTNPWQYVGGMRRPNNKVIAMTRHRGELGDQLMTEVSTEILEGWNKVVGNEGENELSALWINDSMLTGIEFGASLPKAFEDQNWFETHTSDFERRAKAGDQLFIDALKDSVISR</sequence>